<evidence type="ECO:0000313" key="3">
    <source>
        <dbReference type="Proteomes" id="UP000315017"/>
    </source>
</evidence>
<protein>
    <submittedName>
        <fullName evidence="2">Uncharacterized protein</fullName>
    </submittedName>
</protein>
<organism evidence="2 3">
    <name type="scientific">Anatilimnocola aggregata</name>
    <dbReference type="NCBI Taxonomy" id="2528021"/>
    <lineage>
        <taxon>Bacteria</taxon>
        <taxon>Pseudomonadati</taxon>
        <taxon>Planctomycetota</taxon>
        <taxon>Planctomycetia</taxon>
        <taxon>Pirellulales</taxon>
        <taxon>Pirellulaceae</taxon>
        <taxon>Anatilimnocola</taxon>
    </lineage>
</organism>
<feature type="signal peptide" evidence="1">
    <location>
        <begin position="1"/>
        <end position="23"/>
    </location>
</feature>
<dbReference type="KEGG" id="aagg:ETAA8_24530"/>
<feature type="chain" id="PRO_5022033212" evidence="1">
    <location>
        <begin position="24"/>
        <end position="127"/>
    </location>
</feature>
<dbReference type="EMBL" id="CP036274">
    <property type="protein sequence ID" value="QDU27366.1"/>
    <property type="molecule type" value="Genomic_DNA"/>
</dbReference>
<dbReference type="Proteomes" id="UP000315017">
    <property type="component" value="Chromosome"/>
</dbReference>
<sequence precursor="true">MRLCRFVPRFSLRTLLACMFVAAVSLQTGLRAREHYRQQRQEVLIADLRASIVTSQRLAPCFGPRMLDFTERRIKQSQQEGWLSPRQQRDLLQLVSTERVRQQQERVAFVPNQLDQWAGTGGQLCPW</sequence>
<gene>
    <name evidence="2" type="ORF">ETAA8_24530</name>
</gene>
<evidence type="ECO:0000313" key="2">
    <source>
        <dbReference type="EMBL" id="QDU27366.1"/>
    </source>
</evidence>
<accession>A0A517YAV6</accession>
<reference evidence="2 3" key="1">
    <citation type="submission" date="2019-02" db="EMBL/GenBank/DDBJ databases">
        <title>Deep-cultivation of Planctomycetes and their phenomic and genomic characterization uncovers novel biology.</title>
        <authorList>
            <person name="Wiegand S."/>
            <person name="Jogler M."/>
            <person name="Boedeker C."/>
            <person name="Pinto D."/>
            <person name="Vollmers J."/>
            <person name="Rivas-Marin E."/>
            <person name="Kohn T."/>
            <person name="Peeters S.H."/>
            <person name="Heuer A."/>
            <person name="Rast P."/>
            <person name="Oberbeckmann S."/>
            <person name="Bunk B."/>
            <person name="Jeske O."/>
            <person name="Meyerdierks A."/>
            <person name="Storesund J.E."/>
            <person name="Kallscheuer N."/>
            <person name="Luecker S."/>
            <person name="Lage O.M."/>
            <person name="Pohl T."/>
            <person name="Merkel B.J."/>
            <person name="Hornburger P."/>
            <person name="Mueller R.-W."/>
            <person name="Bruemmer F."/>
            <person name="Labrenz M."/>
            <person name="Spormann A.M."/>
            <person name="Op den Camp H."/>
            <person name="Overmann J."/>
            <person name="Amann R."/>
            <person name="Jetten M.S.M."/>
            <person name="Mascher T."/>
            <person name="Medema M.H."/>
            <person name="Devos D.P."/>
            <person name="Kaster A.-K."/>
            <person name="Ovreas L."/>
            <person name="Rohde M."/>
            <person name="Galperin M.Y."/>
            <person name="Jogler C."/>
        </authorList>
    </citation>
    <scope>NUCLEOTIDE SEQUENCE [LARGE SCALE GENOMIC DNA]</scope>
    <source>
        <strain evidence="2 3">ETA_A8</strain>
    </source>
</reference>
<evidence type="ECO:0000256" key="1">
    <source>
        <dbReference type="SAM" id="SignalP"/>
    </source>
</evidence>
<keyword evidence="1" id="KW-0732">Signal</keyword>
<name>A0A517YAV6_9BACT</name>
<dbReference type="AlphaFoldDB" id="A0A517YAV6"/>
<proteinExistence type="predicted"/>
<keyword evidence="3" id="KW-1185">Reference proteome</keyword>